<evidence type="ECO:0000256" key="8">
    <source>
        <dbReference type="ARBA" id="ARBA00022475"/>
    </source>
</evidence>
<evidence type="ECO:0000256" key="12">
    <source>
        <dbReference type="ARBA" id="ARBA00022695"/>
    </source>
</evidence>
<feature type="transmembrane region" description="Helical" evidence="20">
    <location>
        <begin position="146"/>
        <end position="170"/>
    </location>
</feature>
<comment type="caution">
    <text evidence="21">The sequence shown here is derived from an EMBL/GenBank/DDBJ whole genome shotgun (WGS) entry which is preliminary data.</text>
</comment>
<proteinExistence type="inferred from homology"/>
<reference evidence="21 22" key="1">
    <citation type="submission" date="2020-04" db="EMBL/GenBank/DDBJ databases">
        <title>Paeniglutamicibacter sp. ANT13_2, a novel actinomycete isolated from sediment in Antarctica.</title>
        <authorList>
            <person name="Sakdapetsiri C."/>
            <person name="Pinyakong O."/>
        </authorList>
    </citation>
    <scope>NUCLEOTIDE SEQUENCE [LARGE SCALE GENOMIC DNA]</scope>
    <source>
        <strain evidence="21 22">ANT13_2</strain>
    </source>
</reference>
<evidence type="ECO:0000256" key="19">
    <source>
        <dbReference type="SAM" id="MobiDB-lite"/>
    </source>
</evidence>
<evidence type="ECO:0000256" key="1">
    <source>
        <dbReference type="ARBA" id="ARBA00001698"/>
    </source>
</evidence>
<comment type="pathway">
    <text evidence="4">Lipid metabolism.</text>
</comment>
<name>A0ABX1G8Y9_9MICC</name>
<keyword evidence="10 18" id="KW-0808">Transferase</keyword>
<dbReference type="EC" id="2.7.7.41" evidence="6 18"/>
<keyword evidence="22" id="KW-1185">Reference proteome</keyword>
<keyword evidence="11 18" id="KW-0812">Transmembrane</keyword>
<keyword evidence="16" id="KW-0594">Phospholipid biosynthesis</keyword>
<feature type="transmembrane region" description="Helical" evidence="20">
    <location>
        <begin position="121"/>
        <end position="139"/>
    </location>
</feature>
<evidence type="ECO:0000256" key="13">
    <source>
        <dbReference type="ARBA" id="ARBA00022989"/>
    </source>
</evidence>
<comment type="similarity">
    <text evidence="5 18">Belongs to the CDS family.</text>
</comment>
<evidence type="ECO:0000256" key="20">
    <source>
        <dbReference type="SAM" id="Phobius"/>
    </source>
</evidence>
<dbReference type="RefSeq" id="WP_168152893.1">
    <property type="nucleotide sequence ID" value="NZ_JAAWVT010000008.1"/>
</dbReference>
<organism evidence="21 22">
    <name type="scientific">Paeniglutamicibacter terrestris</name>
    <dbReference type="NCBI Taxonomy" id="2723403"/>
    <lineage>
        <taxon>Bacteria</taxon>
        <taxon>Bacillati</taxon>
        <taxon>Actinomycetota</taxon>
        <taxon>Actinomycetes</taxon>
        <taxon>Micrococcales</taxon>
        <taxon>Micrococcaceae</taxon>
        <taxon>Paeniglutamicibacter</taxon>
    </lineage>
</organism>
<evidence type="ECO:0000256" key="9">
    <source>
        <dbReference type="ARBA" id="ARBA00022516"/>
    </source>
</evidence>
<keyword evidence="14" id="KW-0443">Lipid metabolism</keyword>
<evidence type="ECO:0000256" key="11">
    <source>
        <dbReference type="ARBA" id="ARBA00022692"/>
    </source>
</evidence>
<evidence type="ECO:0000256" key="17">
    <source>
        <dbReference type="ARBA" id="ARBA00023264"/>
    </source>
</evidence>
<evidence type="ECO:0000256" key="4">
    <source>
        <dbReference type="ARBA" id="ARBA00005189"/>
    </source>
</evidence>
<evidence type="ECO:0000313" key="22">
    <source>
        <dbReference type="Proteomes" id="UP000746595"/>
    </source>
</evidence>
<dbReference type="PROSITE" id="PS01315">
    <property type="entry name" value="CDS"/>
    <property type="match status" value="1"/>
</dbReference>
<evidence type="ECO:0000256" key="5">
    <source>
        <dbReference type="ARBA" id="ARBA00010185"/>
    </source>
</evidence>
<comment type="pathway">
    <text evidence="3 18">Phospholipid metabolism; CDP-diacylglycerol biosynthesis; CDP-diacylglycerol from sn-glycerol 3-phosphate: step 3/3.</text>
</comment>
<accession>A0ABX1G8Y9</accession>
<dbReference type="PANTHER" id="PTHR46382">
    <property type="entry name" value="PHOSPHATIDATE CYTIDYLYLTRANSFERASE"/>
    <property type="match status" value="1"/>
</dbReference>
<evidence type="ECO:0000256" key="3">
    <source>
        <dbReference type="ARBA" id="ARBA00005119"/>
    </source>
</evidence>
<feature type="transmembrane region" description="Helical" evidence="20">
    <location>
        <begin position="176"/>
        <end position="196"/>
    </location>
</feature>
<comment type="subcellular location">
    <subcellularLocation>
        <location evidence="2">Cell membrane</location>
        <topology evidence="2">Multi-pass membrane protein</topology>
    </subcellularLocation>
</comment>
<protein>
    <recommendedName>
        <fullName evidence="7 18">Phosphatidate cytidylyltransferase</fullName>
        <ecNumber evidence="6 18">2.7.7.41</ecNumber>
    </recommendedName>
</protein>
<feature type="transmembrane region" description="Helical" evidence="20">
    <location>
        <begin position="49"/>
        <end position="82"/>
    </location>
</feature>
<evidence type="ECO:0000256" key="10">
    <source>
        <dbReference type="ARBA" id="ARBA00022679"/>
    </source>
</evidence>
<dbReference type="EMBL" id="JAAWVT010000008">
    <property type="protein sequence ID" value="NKG22110.1"/>
    <property type="molecule type" value="Genomic_DNA"/>
</dbReference>
<feature type="transmembrane region" description="Helical" evidence="20">
    <location>
        <begin position="94"/>
        <end position="115"/>
    </location>
</feature>
<evidence type="ECO:0000256" key="16">
    <source>
        <dbReference type="ARBA" id="ARBA00023209"/>
    </source>
</evidence>
<feature type="transmembrane region" description="Helical" evidence="20">
    <location>
        <begin position="291"/>
        <end position="309"/>
    </location>
</feature>
<dbReference type="GO" id="GO:0016779">
    <property type="term" value="F:nucleotidyltransferase activity"/>
    <property type="evidence" value="ECO:0007669"/>
    <property type="project" value="UniProtKB-KW"/>
</dbReference>
<keyword evidence="8" id="KW-1003">Cell membrane</keyword>
<evidence type="ECO:0000256" key="18">
    <source>
        <dbReference type="RuleBase" id="RU003938"/>
    </source>
</evidence>
<feature type="transmembrane region" description="Helical" evidence="20">
    <location>
        <begin position="217"/>
        <end position="236"/>
    </location>
</feature>
<keyword evidence="9" id="KW-0444">Lipid biosynthesis</keyword>
<keyword evidence="13 20" id="KW-1133">Transmembrane helix</keyword>
<keyword evidence="17" id="KW-1208">Phospholipid metabolism</keyword>
<keyword evidence="12 18" id="KW-0548">Nucleotidyltransferase</keyword>
<evidence type="ECO:0000256" key="7">
    <source>
        <dbReference type="ARBA" id="ARBA00019373"/>
    </source>
</evidence>
<gene>
    <name evidence="21" type="ORF">HED64_15525</name>
</gene>
<dbReference type="PANTHER" id="PTHR46382:SF1">
    <property type="entry name" value="PHOSPHATIDATE CYTIDYLYLTRANSFERASE"/>
    <property type="match status" value="1"/>
</dbReference>
<feature type="region of interest" description="Disordered" evidence="19">
    <location>
        <begin position="1"/>
        <end position="41"/>
    </location>
</feature>
<evidence type="ECO:0000256" key="14">
    <source>
        <dbReference type="ARBA" id="ARBA00023098"/>
    </source>
</evidence>
<keyword evidence="15 20" id="KW-0472">Membrane</keyword>
<dbReference type="InterPro" id="IPR000374">
    <property type="entry name" value="PC_trans"/>
</dbReference>
<comment type="catalytic activity">
    <reaction evidence="1 18">
        <text>a 1,2-diacyl-sn-glycero-3-phosphate + CTP + H(+) = a CDP-1,2-diacyl-sn-glycerol + diphosphate</text>
        <dbReference type="Rhea" id="RHEA:16229"/>
        <dbReference type="ChEBI" id="CHEBI:15378"/>
        <dbReference type="ChEBI" id="CHEBI:33019"/>
        <dbReference type="ChEBI" id="CHEBI:37563"/>
        <dbReference type="ChEBI" id="CHEBI:58332"/>
        <dbReference type="ChEBI" id="CHEBI:58608"/>
        <dbReference type="EC" id="2.7.7.41"/>
    </reaction>
</comment>
<dbReference type="Proteomes" id="UP000746595">
    <property type="component" value="Unassembled WGS sequence"/>
</dbReference>
<dbReference type="Pfam" id="PF01148">
    <property type="entry name" value="CTP_transf_1"/>
    <property type="match status" value="1"/>
</dbReference>
<evidence type="ECO:0000256" key="15">
    <source>
        <dbReference type="ARBA" id="ARBA00023136"/>
    </source>
</evidence>
<evidence type="ECO:0000256" key="6">
    <source>
        <dbReference type="ARBA" id="ARBA00012487"/>
    </source>
</evidence>
<sequence>MSNPTEPSEGATGSRPVPSPAAGGAESLTRRSSKAATPKSSRAGRDLPAAIIVGLVLMGVVLTGLFLLPVAFVATVAVFGVLGCWEVSRALNGNGIEVPMVPLAVAGVAMPFSAYYGGLEALGMALMASVLLMFLWRIFEGPAKSVASIISGVFLLIWVPLMVSFAVLLLNEPGGHLLITVMMLLVVSNDTFGYLVGVLFGKHPMAPKISPKKSWEGFAGSVAGATLVGVLCAIFLLNTHWWVGILLAVATVAAATSGDLAESMVKRELGIKDMSTILPGHGGIMDRLDSVVFAVPVTYVLSILLIPGAL</sequence>
<evidence type="ECO:0000256" key="2">
    <source>
        <dbReference type="ARBA" id="ARBA00004651"/>
    </source>
</evidence>
<evidence type="ECO:0000313" key="21">
    <source>
        <dbReference type="EMBL" id="NKG22110.1"/>
    </source>
</evidence>